<accession>A0A832WL51</accession>
<comment type="caution">
    <text evidence="1">The sequence shown here is derived from an EMBL/GenBank/DDBJ whole genome shotgun (WGS) entry which is preliminary data.</text>
</comment>
<protein>
    <recommendedName>
        <fullName evidence="3">Biotin-protein ligase N-terminal domain-containing protein</fullName>
    </recommendedName>
</protein>
<dbReference type="RefSeq" id="WP_011018472.1">
    <property type="nucleotide sequence ID" value="NZ_DUJS01000004.1"/>
</dbReference>
<gene>
    <name evidence="1" type="ORF">HA336_05960</name>
</gene>
<proteinExistence type="predicted"/>
<dbReference type="AlphaFoldDB" id="A0A832WL51"/>
<dbReference type="Proteomes" id="UP000619545">
    <property type="component" value="Unassembled WGS sequence"/>
</dbReference>
<sequence>MRAAVTMIAFVVLMSPVCAEVHILTWAGEGADSTCVARTKEIVDWWDTYRAIGPDTTIVWHYTTRVDRWRTVLETGTDPLTGARISVVYVPGGWHPERYWDFDWVRALYHAQIDLGIGYVGICAGAYLHAGNTTYSTSGPGHDDVLQDGVTVIDGMNGPNRICRVLILQDNPLTPEWTWGNVFTYKYWNGPGFGPEPGLEFNSSYKCWVKITNIEGREVMIKIWPVGEYVDTCKGWAIVAGQYFVKEGDKWVPRGRFVLFGPHPELTSRTGAHALLAKAILWAAGAKVPMEPQPSPVVQVVPKGTIPKALVAAVVATALTFVLPEDVKEELFTASDPITQGIFETISNVIQDKLGLEVPPEDLLTVTVATVVVYALEALIEWLFGTAPAPASA</sequence>
<organism evidence="1 2">
    <name type="scientific">Methanopyrus kandleri</name>
    <dbReference type="NCBI Taxonomy" id="2320"/>
    <lineage>
        <taxon>Archaea</taxon>
        <taxon>Methanobacteriati</taxon>
        <taxon>Methanobacteriota</taxon>
        <taxon>Methanomada group</taxon>
        <taxon>Methanopyri</taxon>
        <taxon>Methanopyrales</taxon>
        <taxon>Methanopyraceae</taxon>
        <taxon>Methanopyrus</taxon>
    </lineage>
</organism>
<reference evidence="1" key="1">
    <citation type="journal article" date="2020" name="bioRxiv">
        <title>A rank-normalized archaeal taxonomy based on genome phylogeny resolves widespread incomplete and uneven classifications.</title>
        <authorList>
            <person name="Rinke C."/>
            <person name="Chuvochina M."/>
            <person name="Mussig A.J."/>
            <person name="Chaumeil P.-A."/>
            <person name="Waite D.W."/>
            <person name="Whitman W.B."/>
            <person name="Parks D.H."/>
            <person name="Hugenholtz P."/>
        </authorList>
    </citation>
    <scope>NUCLEOTIDE SEQUENCE</scope>
    <source>
        <strain evidence="1">UBA8853</strain>
    </source>
</reference>
<evidence type="ECO:0000313" key="1">
    <source>
        <dbReference type="EMBL" id="HII70760.1"/>
    </source>
</evidence>
<name>A0A832WL51_9EURY</name>
<dbReference type="InterPro" id="IPR029062">
    <property type="entry name" value="Class_I_gatase-like"/>
</dbReference>
<evidence type="ECO:0000313" key="2">
    <source>
        <dbReference type="Proteomes" id="UP000619545"/>
    </source>
</evidence>
<dbReference type="EMBL" id="DUJS01000004">
    <property type="protein sequence ID" value="HII70760.1"/>
    <property type="molecule type" value="Genomic_DNA"/>
</dbReference>
<dbReference type="GeneID" id="1477403"/>
<dbReference type="SUPFAM" id="SSF52317">
    <property type="entry name" value="Class I glutamine amidotransferase-like"/>
    <property type="match status" value="1"/>
</dbReference>
<evidence type="ECO:0008006" key="3">
    <source>
        <dbReference type="Google" id="ProtNLM"/>
    </source>
</evidence>